<feature type="transmembrane region" description="Helical" evidence="7">
    <location>
        <begin position="328"/>
        <end position="350"/>
    </location>
</feature>
<dbReference type="AlphaFoldDB" id="V7IAD7"/>
<accession>V7IAD7</accession>
<dbReference type="InterPro" id="IPR020846">
    <property type="entry name" value="MFS_dom"/>
</dbReference>
<feature type="transmembrane region" description="Helical" evidence="7">
    <location>
        <begin position="12"/>
        <end position="33"/>
    </location>
</feature>
<feature type="transmembrane region" description="Helical" evidence="7">
    <location>
        <begin position="290"/>
        <end position="316"/>
    </location>
</feature>
<dbReference type="InterPro" id="IPR051717">
    <property type="entry name" value="MFS_MFSD6"/>
</dbReference>
<sequence length="390" mass="43817">MKKKDVLTSNLKLSYFLIFGSFACFFPFLTYYMQSRGLSFTQIGILFTVYSITGVFTQPIWGFLTDKYLNKRKTIMILIVGSAILIASFIFANTFIAILLSIVLFLTFQSPIIPVSDAFTYEIMEKKREIQYGRIRLMGSAGYAFMSLISGQVVSRFGINIAFIMYSVMIMFGLIFIYRIDFQGKKAKVKINIKDISKLFRNRRFLIFMLAVYTINIAIGSNNSYISLLIMKTGGTVAHIGVYGFMVAISELPSMFSGHKLMKRFGELNLFAIGIFFFVLRYLLDSISVSYQMVLAVQVLQGVSFALFFMAALQYLNGIVPSAMKTTAMTIFAAVCGLGNFTGNIAGGILLERIDIFSLFRILAVVSFVALLIILGLKVYEKSLREKPVS</sequence>
<dbReference type="SUPFAM" id="SSF103473">
    <property type="entry name" value="MFS general substrate transporter"/>
    <property type="match status" value="1"/>
</dbReference>
<dbReference type="InterPro" id="IPR024989">
    <property type="entry name" value="MFS_assoc_dom"/>
</dbReference>
<evidence type="ECO:0000256" key="2">
    <source>
        <dbReference type="ARBA" id="ARBA00005241"/>
    </source>
</evidence>
<feature type="transmembrane region" description="Helical" evidence="7">
    <location>
        <begin position="356"/>
        <end position="377"/>
    </location>
</feature>
<keyword evidence="10" id="KW-1185">Reference proteome</keyword>
<feature type="domain" description="Major facilitator superfamily (MFS) profile" evidence="8">
    <location>
        <begin position="204"/>
        <end position="390"/>
    </location>
</feature>
<dbReference type="PROSITE" id="PS51257">
    <property type="entry name" value="PROKAR_LIPOPROTEIN"/>
    <property type="match status" value="1"/>
</dbReference>
<feature type="transmembrane region" description="Helical" evidence="7">
    <location>
        <begin position="225"/>
        <end position="247"/>
    </location>
</feature>
<feature type="transmembrane region" description="Helical" evidence="7">
    <location>
        <begin position="268"/>
        <end position="284"/>
    </location>
</feature>
<dbReference type="STRING" id="994573.T472_0201925"/>
<dbReference type="Gene3D" id="1.20.1250.20">
    <property type="entry name" value="MFS general substrate transporter like domains"/>
    <property type="match status" value="2"/>
</dbReference>
<dbReference type="EMBL" id="AXUN02000030">
    <property type="protein sequence ID" value="ETA82266.1"/>
    <property type="molecule type" value="Genomic_DNA"/>
</dbReference>
<dbReference type="PROSITE" id="PS50850">
    <property type="entry name" value="MFS"/>
    <property type="match status" value="2"/>
</dbReference>
<evidence type="ECO:0000259" key="8">
    <source>
        <dbReference type="PROSITE" id="PS50850"/>
    </source>
</evidence>
<feature type="domain" description="Major facilitator superfamily (MFS) profile" evidence="8">
    <location>
        <begin position="1"/>
        <end position="185"/>
    </location>
</feature>
<dbReference type="OrthoDB" id="85643at2"/>
<keyword evidence="6 7" id="KW-0472">Membrane</keyword>
<dbReference type="eggNOG" id="COG2814">
    <property type="taxonomic scope" value="Bacteria"/>
</dbReference>
<feature type="transmembrane region" description="Helical" evidence="7">
    <location>
        <begin position="75"/>
        <end position="92"/>
    </location>
</feature>
<dbReference type="RefSeq" id="WP_023387092.1">
    <property type="nucleotide sequence ID" value="NZ_AXUN02000030.1"/>
</dbReference>
<comment type="caution">
    <text evidence="9">The sequence shown here is derived from an EMBL/GenBank/DDBJ whole genome shotgun (WGS) entry which is preliminary data.</text>
</comment>
<keyword evidence="4 7" id="KW-0812">Transmembrane</keyword>
<dbReference type="PANTHER" id="PTHR16172:SF41">
    <property type="entry name" value="MAJOR FACILITATOR SUPERFAMILY DOMAIN-CONTAINING PROTEIN 6-LIKE"/>
    <property type="match status" value="1"/>
</dbReference>
<comment type="subcellular location">
    <subcellularLocation>
        <location evidence="1">Cell membrane</location>
        <topology evidence="1">Multi-pass membrane protein</topology>
    </subcellularLocation>
</comment>
<gene>
    <name evidence="9" type="ORF">T472_0201925</name>
</gene>
<dbReference type="Pfam" id="PF12832">
    <property type="entry name" value="MFS_1_like"/>
    <property type="match status" value="1"/>
</dbReference>
<feature type="transmembrane region" description="Helical" evidence="7">
    <location>
        <begin position="161"/>
        <end position="180"/>
    </location>
</feature>
<evidence type="ECO:0000256" key="6">
    <source>
        <dbReference type="ARBA" id="ARBA00023136"/>
    </source>
</evidence>
<keyword evidence="5 7" id="KW-1133">Transmembrane helix</keyword>
<reference evidence="9 10" key="1">
    <citation type="journal article" date="2014" name="Genome Announc.">
        <title>Genome Sequence of Youngiibacter fragilis, the Type Strain of the Genus Youngiibacter.</title>
        <authorList>
            <person name="Wawrik C.B."/>
            <person name="Callaghan A.V."/>
            <person name="Stamps B.W."/>
            <person name="Wawrik B."/>
        </authorList>
    </citation>
    <scope>NUCLEOTIDE SEQUENCE [LARGE SCALE GENOMIC DNA]</scope>
    <source>
        <strain evidence="9 10">232.1</strain>
    </source>
</reference>
<dbReference type="GO" id="GO:0005886">
    <property type="term" value="C:plasma membrane"/>
    <property type="evidence" value="ECO:0007669"/>
    <property type="project" value="UniProtKB-SubCell"/>
</dbReference>
<evidence type="ECO:0000256" key="5">
    <source>
        <dbReference type="ARBA" id="ARBA00022989"/>
    </source>
</evidence>
<dbReference type="PANTHER" id="PTHR16172">
    <property type="entry name" value="MAJOR FACILITATOR SUPERFAMILY DOMAIN-CONTAINING PROTEIN 6-LIKE"/>
    <property type="match status" value="1"/>
</dbReference>
<evidence type="ECO:0000256" key="1">
    <source>
        <dbReference type="ARBA" id="ARBA00004651"/>
    </source>
</evidence>
<evidence type="ECO:0000256" key="3">
    <source>
        <dbReference type="ARBA" id="ARBA00022448"/>
    </source>
</evidence>
<keyword evidence="3" id="KW-0813">Transport</keyword>
<protein>
    <recommendedName>
        <fullName evidence="8">Major facilitator superfamily (MFS) profile domain-containing protein</fullName>
    </recommendedName>
</protein>
<name>V7IAD7_9CLOT</name>
<dbReference type="Proteomes" id="UP000017747">
    <property type="component" value="Unassembled WGS sequence"/>
</dbReference>
<comment type="similarity">
    <text evidence="2">Belongs to the major facilitator superfamily. MFSD6 family.</text>
</comment>
<evidence type="ECO:0000313" key="10">
    <source>
        <dbReference type="Proteomes" id="UP000017747"/>
    </source>
</evidence>
<dbReference type="GO" id="GO:0022857">
    <property type="term" value="F:transmembrane transporter activity"/>
    <property type="evidence" value="ECO:0007669"/>
    <property type="project" value="InterPro"/>
</dbReference>
<dbReference type="InterPro" id="IPR036259">
    <property type="entry name" value="MFS_trans_sf"/>
</dbReference>
<feature type="transmembrane region" description="Helical" evidence="7">
    <location>
        <begin position="201"/>
        <end position="219"/>
    </location>
</feature>
<evidence type="ECO:0000256" key="7">
    <source>
        <dbReference type="SAM" id="Phobius"/>
    </source>
</evidence>
<proteinExistence type="inferred from homology"/>
<organism evidence="9 10">
    <name type="scientific">Youngiibacter fragilis 232.1</name>
    <dbReference type="NCBI Taxonomy" id="994573"/>
    <lineage>
        <taxon>Bacteria</taxon>
        <taxon>Bacillati</taxon>
        <taxon>Bacillota</taxon>
        <taxon>Clostridia</taxon>
        <taxon>Eubacteriales</taxon>
        <taxon>Clostridiaceae</taxon>
        <taxon>Youngiibacter</taxon>
    </lineage>
</organism>
<evidence type="ECO:0000313" key="9">
    <source>
        <dbReference type="EMBL" id="ETA82266.1"/>
    </source>
</evidence>
<feature type="transmembrane region" description="Helical" evidence="7">
    <location>
        <begin position="39"/>
        <end position="63"/>
    </location>
</feature>
<evidence type="ECO:0000256" key="4">
    <source>
        <dbReference type="ARBA" id="ARBA00022692"/>
    </source>
</evidence>